<organism evidence="5 6">
    <name type="scientific">Spirosoma liriopis</name>
    <dbReference type="NCBI Taxonomy" id="2937440"/>
    <lineage>
        <taxon>Bacteria</taxon>
        <taxon>Pseudomonadati</taxon>
        <taxon>Bacteroidota</taxon>
        <taxon>Cytophagia</taxon>
        <taxon>Cytophagales</taxon>
        <taxon>Cytophagaceae</taxon>
        <taxon>Spirosoma</taxon>
    </lineage>
</organism>
<dbReference type="EMBL" id="JALPRF010000004">
    <property type="protein sequence ID" value="MCK8494623.1"/>
    <property type="molecule type" value="Genomic_DNA"/>
</dbReference>
<dbReference type="Gene3D" id="1.10.10.60">
    <property type="entry name" value="Homeodomain-like"/>
    <property type="match status" value="1"/>
</dbReference>
<name>A0ABT0HR16_9BACT</name>
<dbReference type="InterPro" id="IPR037923">
    <property type="entry name" value="HTH-like"/>
</dbReference>
<dbReference type="PRINTS" id="PR00032">
    <property type="entry name" value="HTHARAC"/>
</dbReference>
<dbReference type="InterPro" id="IPR018060">
    <property type="entry name" value="HTH_AraC"/>
</dbReference>
<dbReference type="InterPro" id="IPR020449">
    <property type="entry name" value="Tscrpt_reg_AraC-type_HTH"/>
</dbReference>
<dbReference type="Proteomes" id="UP001202180">
    <property type="component" value="Unassembled WGS sequence"/>
</dbReference>
<dbReference type="InterPro" id="IPR009057">
    <property type="entry name" value="Homeodomain-like_sf"/>
</dbReference>
<evidence type="ECO:0000313" key="6">
    <source>
        <dbReference type="Proteomes" id="UP001202180"/>
    </source>
</evidence>
<proteinExistence type="predicted"/>
<feature type="domain" description="HTH araC/xylS-type" evidence="4">
    <location>
        <begin position="185"/>
        <end position="283"/>
    </location>
</feature>
<sequence>MSQSSSIQEFTLDPQNRASLFVKKLQGSFSQEGHDIGTPHRDDHYLFMLASEGEMVLNIDFARVEVKAPALVLITPGQVHNVLAAKRMQGWTAGFDASLIDGDFLQVLTRYFRRSVVSHPQQPLLDRSHTLLQLLEVIQTGSHDAYTHITLRSLLTALLSLLAGQLTNQSTGVKEPERRVTVIEQTFHQLLEQHYANWKQPAQYAAELAVSVSYLNEVVKTITGHSPSSLIQQRSILEAKRLLYFTNLTVKEIGYQLGYEDPIYFNKLFRKRTGSTPLAFRQQFRD</sequence>
<comment type="caution">
    <text evidence="5">The sequence shown here is derived from an EMBL/GenBank/DDBJ whole genome shotgun (WGS) entry which is preliminary data.</text>
</comment>
<dbReference type="InterPro" id="IPR003313">
    <property type="entry name" value="AraC-bd"/>
</dbReference>
<dbReference type="PANTHER" id="PTHR43280">
    <property type="entry name" value="ARAC-FAMILY TRANSCRIPTIONAL REGULATOR"/>
    <property type="match status" value="1"/>
</dbReference>
<gene>
    <name evidence="5" type="ORF">M0L20_22335</name>
</gene>
<keyword evidence="3" id="KW-0804">Transcription</keyword>
<evidence type="ECO:0000256" key="3">
    <source>
        <dbReference type="ARBA" id="ARBA00023163"/>
    </source>
</evidence>
<evidence type="ECO:0000256" key="1">
    <source>
        <dbReference type="ARBA" id="ARBA00023015"/>
    </source>
</evidence>
<dbReference type="PANTHER" id="PTHR43280:SF32">
    <property type="entry name" value="TRANSCRIPTIONAL REGULATORY PROTEIN"/>
    <property type="match status" value="1"/>
</dbReference>
<dbReference type="RefSeq" id="WP_248479183.1">
    <property type="nucleotide sequence ID" value="NZ_JALPRF010000004.1"/>
</dbReference>
<evidence type="ECO:0000259" key="4">
    <source>
        <dbReference type="PROSITE" id="PS01124"/>
    </source>
</evidence>
<keyword evidence="2" id="KW-0238">DNA-binding</keyword>
<dbReference type="Pfam" id="PF12833">
    <property type="entry name" value="HTH_18"/>
    <property type="match status" value="1"/>
</dbReference>
<dbReference type="PROSITE" id="PS01124">
    <property type="entry name" value="HTH_ARAC_FAMILY_2"/>
    <property type="match status" value="1"/>
</dbReference>
<accession>A0ABT0HR16</accession>
<keyword evidence="6" id="KW-1185">Reference proteome</keyword>
<evidence type="ECO:0000313" key="5">
    <source>
        <dbReference type="EMBL" id="MCK8494623.1"/>
    </source>
</evidence>
<keyword evidence="1" id="KW-0805">Transcription regulation</keyword>
<evidence type="ECO:0000256" key="2">
    <source>
        <dbReference type="ARBA" id="ARBA00023125"/>
    </source>
</evidence>
<dbReference type="SUPFAM" id="SSF46689">
    <property type="entry name" value="Homeodomain-like"/>
    <property type="match status" value="1"/>
</dbReference>
<dbReference type="SMART" id="SM00342">
    <property type="entry name" value="HTH_ARAC"/>
    <property type="match status" value="1"/>
</dbReference>
<protein>
    <submittedName>
        <fullName evidence="5">AraC family transcriptional regulator</fullName>
    </submittedName>
</protein>
<dbReference type="Pfam" id="PF02311">
    <property type="entry name" value="AraC_binding"/>
    <property type="match status" value="1"/>
</dbReference>
<reference evidence="5 6" key="1">
    <citation type="submission" date="2022-04" db="EMBL/GenBank/DDBJ databases">
        <title>Spirosoma sp. strain RP8 genome sequencing and assembly.</title>
        <authorList>
            <person name="Jung Y."/>
        </authorList>
    </citation>
    <scope>NUCLEOTIDE SEQUENCE [LARGE SCALE GENOMIC DNA]</scope>
    <source>
        <strain evidence="5 6">RP8</strain>
    </source>
</reference>
<dbReference type="SUPFAM" id="SSF51215">
    <property type="entry name" value="Regulatory protein AraC"/>
    <property type="match status" value="1"/>
</dbReference>